<accession>A0A3N9Q8A3</accession>
<reference evidence="1 2" key="1">
    <citation type="submission" date="2018-11" db="EMBL/GenBank/DDBJ databases">
        <title>Genome sequence of strain 7197.</title>
        <authorList>
            <person name="Gao J."/>
            <person name="Sun J."/>
        </authorList>
    </citation>
    <scope>NUCLEOTIDE SEQUENCE [LARGE SCALE GENOMIC DNA]</scope>
    <source>
        <strain evidence="1 2">7197</strain>
    </source>
</reference>
<sequence length="133" mass="14570">MNNNHASKRVLTGFRASVLLMATALLFVIWGQAASANSTSYPAPGYYKSAAKGLSAAVRKEAVGIYQGQADSHTVEITVYGEPIDLQFGEALEARVEKLEEGTKVVFTYTEQKVKGDNVVRFRRLLTINEAEK</sequence>
<dbReference type="AlphaFoldDB" id="A0A3N9Q8A3"/>
<proteinExistence type="predicted"/>
<dbReference type="RefSeq" id="WP_124694397.1">
    <property type="nucleotide sequence ID" value="NZ_JBHUFE010000016.1"/>
</dbReference>
<keyword evidence="2" id="KW-1185">Reference proteome</keyword>
<dbReference type="Proteomes" id="UP000282529">
    <property type="component" value="Unassembled WGS sequence"/>
</dbReference>
<gene>
    <name evidence="1" type="ORF">EH198_05010</name>
</gene>
<organism evidence="1 2">
    <name type="scientific">Paenibacillus rhizophilus</name>
    <dbReference type="NCBI Taxonomy" id="1850366"/>
    <lineage>
        <taxon>Bacteria</taxon>
        <taxon>Bacillati</taxon>
        <taxon>Bacillota</taxon>
        <taxon>Bacilli</taxon>
        <taxon>Bacillales</taxon>
        <taxon>Paenibacillaceae</taxon>
        <taxon>Paenibacillus</taxon>
    </lineage>
</organism>
<dbReference type="EMBL" id="RQPI01000001">
    <property type="protein sequence ID" value="RQW13756.1"/>
    <property type="molecule type" value="Genomic_DNA"/>
</dbReference>
<evidence type="ECO:0000313" key="2">
    <source>
        <dbReference type="Proteomes" id="UP000282529"/>
    </source>
</evidence>
<name>A0A3N9Q8A3_9BACL</name>
<comment type="caution">
    <text evidence="1">The sequence shown here is derived from an EMBL/GenBank/DDBJ whole genome shotgun (WGS) entry which is preliminary data.</text>
</comment>
<evidence type="ECO:0008006" key="3">
    <source>
        <dbReference type="Google" id="ProtNLM"/>
    </source>
</evidence>
<protein>
    <recommendedName>
        <fullName evidence="3">DUF3221 domain-containing protein</fullName>
    </recommendedName>
</protein>
<evidence type="ECO:0000313" key="1">
    <source>
        <dbReference type="EMBL" id="RQW13756.1"/>
    </source>
</evidence>
<dbReference type="OrthoDB" id="2620571at2"/>